<dbReference type="InterPro" id="IPR049390">
    <property type="entry name" value="FBF1_C"/>
</dbReference>
<evidence type="ECO:0000313" key="4">
    <source>
        <dbReference type="Ensembl" id="ENSSOCP00000016479.1"/>
    </source>
</evidence>
<feature type="domain" description="Fas-binding factor 1 C-terminal" evidence="3">
    <location>
        <begin position="477"/>
        <end position="982"/>
    </location>
</feature>
<evidence type="ECO:0000256" key="2">
    <source>
        <dbReference type="SAM" id="MobiDB-lite"/>
    </source>
</evidence>
<dbReference type="PANTHER" id="PTHR33689">
    <property type="entry name" value="FAS-BINDING FACTOR 1"/>
    <property type="match status" value="1"/>
</dbReference>
<dbReference type="GO" id="GO:0060271">
    <property type="term" value="P:cilium assembly"/>
    <property type="evidence" value="ECO:0007669"/>
    <property type="project" value="InterPro"/>
</dbReference>
<feature type="compositionally biased region" description="Basic and acidic residues" evidence="2">
    <location>
        <begin position="185"/>
        <end position="212"/>
    </location>
</feature>
<organism evidence="4 5">
    <name type="scientific">Strix occidentalis caurina</name>
    <name type="common">northern spotted owl</name>
    <dbReference type="NCBI Taxonomy" id="311401"/>
    <lineage>
        <taxon>Eukaryota</taxon>
        <taxon>Metazoa</taxon>
        <taxon>Chordata</taxon>
        <taxon>Craniata</taxon>
        <taxon>Vertebrata</taxon>
        <taxon>Euteleostomi</taxon>
        <taxon>Archelosauria</taxon>
        <taxon>Archosauria</taxon>
        <taxon>Dinosauria</taxon>
        <taxon>Saurischia</taxon>
        <taxon>Theropoda</taxon>
        <taxon>Coelurosauria</taxon>
        <taxon>Aves</taxon>
        <taxon>Neognathae</taxon>
        <taxon>Neoaves</taxon>
        <taxon>Telluraves</taxon>
        <taxon>Strigiformes</taxon>
        <taxon>Strigidae</taxon>
        <taxon>Strix</taxon>
    </lineage>
</organism>
<keyword evidence="5" id="KW-1185">Reference proteome</keyword>
<dbReference type="GO" id="GO:0090162">
    <property type="term" value="P:establishment of epithelial cell polarity"/>
    <property type="evidence" value="ECO:0007669"/>
    <property type="project" value="InterPro"/>
</dbReference>
<evidence type="ECO:0000259" key="3">
    <source>
        <dbReference type="Pfam" id="PF21007"/>
    </source>
</evidence>
<dbReference type="GO" id="GO:0005814">
    <property type="term" value="C:centriole"/>
    <property type="evidence" value="ECO:0007669"/>
    <property type="project" value="TreeGrafter"/>
</dbReference>
<reference evidence="4" key="2">
    <citation type="submission" date="2025-09" db="UniProtKB">
        <authorList>
            <consortium name="Ensembl"/>
        </authorList>
    </citation>
    <scope>IDENTIFICATION</scope>
</reference>
<feature type="coiled-coil region" evidence="1">
    <location>
        <begin position="639"/>
        <end position="737"/>
    </location>
</feature>
<dbReference type="AlphaFoldDB" id="A0A8D0FMX4"/>
<feature type="compositionally biased region" description="Basic and acidic residues" evidence="2">
    <location>
        <begin position="239"/>
        <end position="250"/>
    </location>
</feature>
<keyword evidence="1" id="KW-0175">Coiled coil</keyword>
<dbReference type="Proteomes" id="UP000694551">
    <property type="component" value="Unplaced"/>
</dbReference>
<reference evidence="4" key="1">
    <citation type="submission" date="2025-08" db="UniProtKB">
        <authorList>
            <consortium name="Ensembl"/>
        </authorList>
    </citation>
    <scope>IDENTIFICATION</scope>
</reference>
<feature type="region of interest" description="Disordered" evidence="2">
    <location>
        <begin position="1"/>
        <end position="20"/>
    </location>
</feature>
<proteinExistence type="predicted"/>
<dbReference type="GO" id="GO:0097539">
    <property type="term" value="C:ciliary transition fiber"/>
    <property type="evidence" value="ECO:0007669"/>
    <property type="project" value="InterPro"/>
</dbReference>
<dbReference type="PANTHER" id="PTHR33689:SF1">
    <property type="entry name" value="FAS-BINDING FACTOR 1"/>
    <property type="match status" value="1"/>
</dbReference>
<name>A0A8D0FMX4_STROC</name>
<feature type="region of interest" description="Disordered" evidence="2">
    <location>
        <begin position="139"/>
        <end position="271"/>
    </location>
</feature>
<dbReference type="InterPro" id="IPR033561">
    <property type="entry name" value="FBF1"/>
</dbReference>
<sequence>NLEADLLGASRPGSGPGKTTVKGATGYRTDVSFLGMEPQVFPWTSSSLFCTRPDENRCSGSGFGWLRASLVHPKAQLHLWEEKKKKRETSPKPSSNLIPCVIPPTEPPAAQTPLRTVTPMWKRKELTFEEDGDDLMAALGLGSGPGRDGRQRKKAEEEEVQPARTKLDELLGRGSMTRTLEVPDLGERREVKLAKEYQKQPEKEEGRDKDDFVFGAYQPTVASTAKGRPARRQPLSRFSAEKNNELKAEPLSKAPLSASQSPARGRRNRSGWLGLKHEDFFDLELSFPAKASPAGSSPSPLLAAEEAATKTDLVEKEDWLSTALARKKAQLQAKAQERTAKPSEVPSEGLNPGSPLRRCCASLMSLCPRRPPLPWLSTMKQASARPLEAAQGDPSSDASALGEFRVVVRFGQQDVERVPWPCKNKQPQKESPALGVLHERRLGAPAAQPPEDATGCQAALLRAQDRVAELESQVRTLELARAQDKLLMETLQQRHQEDLDLLQSTHRSQVKVLEETCRQREQRLQQEKEQLVAQLLSQRQEAEQAQAELEQRNALELERLREQQRVSVQELRREHEEQLQRLKWLKDQEVDAVTSATSHTRTLNGVMDRIEKFSSNLRDILQKVEATHQTTSQELAMGAQMQEKQLKVLQDRLSQQQRDAEEERHRFQEVVAKMEARLDEQTRLLEQERQTVLAERSRAESLEEERRVITQQLSVERAELERAKSALLEERKLVTQKHTEERQKLAAEWAEFHTQQALSKEQDTARILPMDSQGEGPVRSLAKERAEVKIRVRALRAQEEQLAREKELLDEAWQELKADREEVNEAALRVQQQEEEMKSVTKLSSQKYEEGQRALQEARRVESQDQSRLQALQRQLEQVKRQQERLHQDRLSMAQQKSQLQQLRQELSKSPTMLQTTGQDSSAPLKGSSVLCKALCLLLVGRDVDTWDCQPPSVALSDISSLSFQDHYYLENEQFFLESLKKVSYKVVSLPG</sequence>
<feature type="region of interest" description="Disordered" evidence="2">
    <location>
        <begin position="331"/>
        <end position="352"/>
    </location>
</feature>
<protein>
    <recommendedName>
        <fullName evidence="3">Fas-binding factor 1 C-terminal domain-containing protein</fullName>
    </recommendedName>
</protein>
<feature type="region of interest" description="Disordered" evidence="2">
    <location>
        <begin position="83"/>
        <end position="112"/>
    </location>
</feature>
<feature type="coiled-coil region" evidence="1">
    <location>
        <begin position="778"/>
        <end position="906"/>
    </location>
</feature>
<evidence type="ECO:0000256" key="1">
    <source>
        <dbReference type="SAM" id="Coils"/>
    </source>
</evidence>
<dbReference type="GO" id="GO:0036064">
    <property type="term" value="C:ciliary basal body"/>
    <property type="evidence" value="ECO:0007669"/>
    <property type="project" value="TreeGrafter"/>
</dbReference>
<feature type="coiled-coil region" evidence="1">
    <location>
        <begin position="510"/>
        <end position="588"/>
    </location>
</feature>
<dbReference type="Pfam" id="PF21007">
    <property type="entry name" value="FBF1"/>
    <property type="match status" value="1"/>
</dbReference>
<dbReference type="Ensembl" id="ENSSOCT00000016901.1">
    <property type="protein sequence ID" value="ENSSOCP00000016479.1"/>
    <property type="gene ID" value="ENSSOCG00000012307.1"/>
</dbReference>
<evidence type="ECO:0000313" key="5">
    <source>
        <dbReference type="Proteomes" id="UP000694551"/>
    </source>
</evidence>
<accession>A0A8D0FMX4</accession>